<dbReference type="AlphaFoldDB" id="U4LEP4"/>
<accession>U4LEP4</accession>
<gene>
    <name evidence="1" type="ORF">PCON_12803</name>
</gene>
<dbReference type="Proteomes" id="UP000018144">
    <property type="component" value="Unassembled WGS sequence"/>
</dbReference>
<sequence>MADHLIEIMTTNAAILSSLNLSPDLALTMPDHQAIPTNSMPPGDSLSNLQAIPSVISSRHILLTTAGIVMLPEAGQAPIPTASPAATPATTPVVVVGEGAEAISGSGPIMPAANTPRVAPGAGLNWITTAGIPMG</sequence>
<proteinExistence type="predicted"/>
<name>U4LEP4_PYROM</name>
<organism evidence="1 2">
    <name type="scientific">Pyronema omphalodes (strain CBS 100304)</name>
    <name type="common">Pyronema confluens</name>
    <dbReference type="NCBI Taxonomy" id="1076935"/>
    <lineage>
        <taxon>Eukaryota</taxon>
        <taxon>Fungi</taxon>
        <taxon>Dikarya</taxon>
        <taxon>Ascomycota</taxon>
        <taxon>Pezizomycotina</taxon>
        <taxon>Pezizomycetes</taxon>
        <taxon>Pezizales</taxon>
        <taxon>Pyronemataceae</taxon>
        <taxon>Pyronema</taxon>
    </lineage>
</organism>
<dbReference type="EMBL" id="HF935789">
    <property type="protein sequence ID" value="CCX13210.1"/>
    <property type="molecule type" value="Genomic_DNA"/>
</dbReference>
<protein>
    <submittedName>
        <fullName evidence="1">Uncharacterized protein</fullName>
    </submittedName>
</protein>
<evidence type="ECO:0000313" key="1">
    <source>
        <dbReference type="EMBL" id="CCX13210.1"/>
    </source>
</evidence>
<reference evidence="1 2" key="1">
    <citation type="journal article" date="2013" name="PLoS Genet.">
        <title>The genome and development-dependent transcriptomes of Pyronema confluens: a window into fungal evolution.</title>
        <authorList>
            <person name="Traeger S."/>
            <person name="Altegoer F."/>
            <person name="Freitag M."/>
            <person name="Gabaldon T."/>
            <person name="Kempken F."/>
            <person name="Kumar A."/>
            <person name="Marcet-Houben M."/>
            <person name="Poggeler S."/>
            <person name="Stajich J.E."/>
            <person name="Nowrousian M."/>
        </authorList>
    </citation>
    <scope>NUCLEOTIDE SEQUENCE [LARGE SCALE GENOMIC DNA]</scope>
    <source>
        <strain evidence="2">CBS 100304</strain>
        <tissue evidence="1">Vegetative mycelium</tissue>
    </source>
</reference>
<keyword evidence="2" id="KW-1185">Reference proteome</keyword>
<evidence type="ECO:0000313" key="2">
    <source>
        <dbReference type="Proteomes" id="UP000018144"/>
    </source>
</evidence>